<gene>
    <name evidence="2" type="ORF">UFOPK3674_00214</name>
</gene>
<feature type="domain" description="ER-bound oxygenase mpaB/mpaB'/Rubber oxygenase catalytic" evidence="1">
    <location>
        <begin position="30"/>
        <end position="258"/>
    </location>
</feature>
<evidence type="ECO:0000259" key="1">
    <source>
        <dbReference type="Pfam" id="PF09995"/>
    </source>
</evidence>
<dbReference type="PANTHER" id="PTHR36151:SF3">
    <property type="entry name" value="ER-BOUND OXYGENASE MPAB_MPAB'_RUBBER OXYGENASE CATALYTIC DOMAIN-CONTAINING PROTEIN"/>
    <property type="match status" value="1"/>
</dbReference>
<sequence length="298" mass="33135">MSPPRQLTPLPFRAAAPGEGIFAEDAPIRRVNRELIVAFSGARALLLQAAHPLMFEGFIDRTSGMDDPHGRLARTATVMNTIYFGRREDAEHQTARVRRVHARIRGTLPEPAGRYPAGTPFAADEPRHLLWTLAPLFESAELIYRLYVGDLDRDERDALWQDYRVVGGLFGLAPDEMPATIEEFDAYYDGMLHGGDLYVTDRAREVGRRVVFHPPAPLHMRWLVESVNFAIAGSLPPHIRRGYGLSWDPLREGLRRGGAAYLKRVVLPLLPGALRNSPVAGGRLLPGPPTAEELERAA</sequence>
<reference evidence="2" key="1">
    <citation type="submission" date="2020-05" db="EMBL/GenBank/DDBJ databases">
        <authorList>
            <person name="Chiriac C."/>
            <person name="Salcher M."/>
            <person name="Ghai R."/>
            <person name="Kavagutti S V."/>
        </authorList>
    </citation>
    <scope>NUCLEOTIDE SEQUENCE</scope>
</reference>
<dbReference type="EMBL" id="CAFBMX010000001">
    <property type="protein sequence ID" value="CAB4915560.1"/>
    <property type="molecule type" value="Genomic_DNA"/>
</dbReference>
<accession>A0A6J7HH62</accession>
<dbReference type="InterPro" id="IPR018713">
    <property type="entry name" value="MPAB/Lcp_cat_dom"/>
</dbReference>
<proteinExistence type="predicted"/>
<dbReference type="PANTHER" id="PTHR36151">
    <property type="entry name" value="BLR2777 PROTEIN"/>
    <property type="match status" value="1"/>
</dbReference>
<dbReference type="AlphaFoldDB" id="A0A6J7HH62"/>
<protein>
    <submittedName>
        <fullName evidence="2">Unannotated protein</fullName>
    </submittedName>
</protein>
<dbReference type="Pfam" id="PF09995">
    <property type="entry name" value="MPAB_Lcp_cat"/>
    <property type="match status" value="1"/>
</dbReference>
<evidence type="ECO:0000313" key="2">
    <source>
        <dbReference type="EMBL" id="CAB4915560.1"/>
    </source>
</evidence>
<organism evidence="2">
    <name type="scientific">freshwater metagenome</name>
    <dbReference type="NCBI Taxonomy" id="449393"/>
    <lineage>
        <taxon>unclassified sequences</taxon>
        <taxon>metagenomes</taxon>
        <taxon>ecological metagenomes</taxon>
    </lineage>
</organism>
<name>A0A6J7HH62_9ZZZZ</name>
<dbReference type="GO" id="GO:0016491">
    <property type="term" value="F:oxidoreductase activity"/>
    <property type="evidence" value="ECO:0007669"/>
    <property type="project" value="InterPro"/>
</dbReference>